<dbReference type="AlphaFoldDB" id="A0A7Z0KX28"/>
<keyword evidence="3 4" id="KW-0408">Iron</keyword>
<dbReference type="GO" id="GO:0046872">
    <property type="term" value="F:metal ion binding"/>
    <property type="evidence" value="ECO:0007669"/>
    <property type="project" value="UniProtKB-KW"/>
</dbReference>
<dbReference type="GO" id="GO:0004130">
    <property type="term" value="F:cytochrome-c peroxidase activity"/>
    <property type="evidence" value="ECO:0007669"/>
    <property type="project" value="TreeGrafter"/>
</dbReference>
<reference evidence="7 8" key="1">
    <citation type="journal article" date="2000" name="Arch. Microbiol.">
        <title>Rhodobaca bogoriensis gen. nov. and sp. nov., an alkaliphilic purple nonsulfur bacterium from African Rift Valley soda lakes.</title>
        <authorList>
            <person name="Milford A.D."/>
            <person name="Achenbach L.A."/>
            <person name="Jung D.O."/>
            <person name="Madigan M.T."/>
        </authorList>
    </citation>
    <scope>NUCLEOTIDE SEQUENCE [LARGE SCALE GENOMIC DNA]</scope>
    <source>
        <strain evidence="7 8">2376</strain>
    </source>
</reference>
<accession>A0A7Z0KX28</accession>
<dbReference type="Gene3D" id="1.10.760.10">
    <property type="entry name" value="Cytochrome c-like domain"/>
    <property type="match status" value="1"/>
</dbReference>
<dbReference type="GO" id="GO:0020037">
    <property type="term" value="F:heme binding"/>
    <property type="evidence" value="ECO:0007669"/>
    <property type="project" value="InterPro"/>
</dbReference>
<dbReference type="InterPro" id="IPR051395">
    <property type="entry name" value="Cytochrome_c_Peroxidase/MauG"/>
</dbReference>
<dbReference type="GO" id="GO:0009055">
    <property type="term" value="F:electron transfer activity"/>
    <property type="evidence" value="ECO:0007669"/>
    <property type="project" value="InterPro"/>
</dbReference>
<protein>
    <submittedName>
        <fullName evidence="7">C-type cytochrome</fullName>
    </submittedName>
</protein>
<dbReference type="InterPro" id="IPR009056">
    <property type="entry name" value="Cyt_c-like_dom"/>
</dbReference>
<evidence type="ECO:0000256" key="1">
    <source>
        <dbReference type="ARBA" id="ARBA00022617"/>
    </source>
</evidence>
<dbReference type="EMBL" id="JACBXS010000005">
    <property type="protein sequence ID" value="NYS24065.1"/>
    <property type="molecule type" value="Genomic_DNA"/>
</dbReference>
<proteinExistence type="predicted"/>
<evidence type="ECO:0000256" key="4">
    <source>
        <dbReference type="PROSITE-ProRule" id="PRU00433"/>
    </source>
</evidence>
<dbReference type="PANTHER" id="PTHR30600">
    <property type="entry name" value="CYTOCHROME C PEROXIDASE-RELATED"/>
    <property type="match status" value="1"/>
</dbReference>
<dbReference type="PROSITE" id="PS51007">
    <property type="entry name" value="CYTC"/>
    <property type="match status" value="2"/>
</dbReference>
<evidence type="ECO:0000256" key="5">
    <source>
        <dbReference type="SAM" id="MobiDB-lite"/>
    </source>
</evidence>
<evidence type="ECO:0000256" key="3">
    <source>
        <dbReference type="ARBA" id="ARBA00023004"/>
    </source>
</evidence>
<dbReference type="SUPFAM" id="SSF46626">
    <property type="entry name" value="Cytochrome c"/>
    <property type="match status" value="1"/>
</dbReference>
<evidence type="ECO:0000259" key="6">
    <source>
        <dbReference type="PROSITE" id="PS51007"/>
    </source>
</evidence>
<keyword evidence="8" id="KW-1185">Reference proteome</keyword>
<evidence type="ECO:0000313" key="7">
    <source>
        <dbReference type="EMBL" id="NYS24065.1"/>
    </source>
</evidence>
<evidence type="ECO:0000313" key="8">
    <source>
        <dbReference type="Proteomes" id="UP000529417"/>
    </source>
</evidence>
<dbReference type="InterPro" id="IPR036909">
    <property type="entry name" value="Cyt_c-like_dom_sf"/>
</dbReference>
<dbReference type="PANTHER" id="PTHR30600:SF9">
    <property type="entry name" value="BLR7738 PROTEIN"/>
    <property type="match status" value="1"/>
</dbReference>
<feature type="domain" description="Cytochrome c" evidence="6">
    <location>
        <begin position="287"/>
        <end position="468"/>
    </location>
</feature>
<organism evidence="7 8">
    <name type="scientific">Rhabdonatronobacter sediminivivens</name>
    <dbReference type="NCBI Taxonomy" id="2743469"/>
    <lineage>
        <taxon>Bacteria</taxon>
        <taxon>Pseudomonadati</taxon>
        <taxon>Pseudomonadota</taxon>
        <taxon>Alphaproteobacteria</taxon>
        <taxon>Rhodobacterales</taxon>
        <taxon>Paracoccaceae</taxon>
        <taxon>Rhabdonatronobacter</taxon>
    </lineage>
</organism>
<gene>
    <name evidence="7" type="ORF">HUK65_03600</name>
</gene>
<dbReference type="Pfam" id="PF13442">
    <property type="entry name" value="Cytochrome_CBB3"/>
    <property type="match status" value="1"/>
</dbReference>
<feature type="region of interest" description="Disordered" evidence="5">
    <location>
        <begin position="22"/>
        <end position="51"/>
    </location>
</feature>
<dbReference type="Pfam" id="PF21419">
    <property type="entry name" value="RoxA-like_Cyt-c"/>
    <property type="match status" value="1"/>
</dbReference>
<keyword evidence="1 4" id="KW-0349">Heme</keyword>
<keyword evidence="2 4" id="KW-0479">Metal-binding</keyword>
<dbReference type="Proteomes" id="UP000529417">
    <property type="component" value="Unassembled WGS sequence"/>
</dbReference>
<name>A0A7Z0KX28_9RHOB</name>
<sequence length="468" mass="51155">MAALVLAGGVALWFLWPAPQPPAPQAGQNRSDTGPVAAAEQRPGDPQAGRDALLNAPYVSCGIPREVWTRLAPDTDPDNLLPGRTGRNADLPYFLTSHVTETGVEVVANNCLTCHAGHISGELVVGLGNPFVDFTQDARDLVTQSGRFVRGADHVAAWQHWADRIEGIAPYIRTDTVGMNPATNLSWALMAHRDPATMEWSPDPLLDPPPETPVPLRTPPWWWMGKKNAMFYTTIGRGDHARYMLFASLLCADSVEELHEIDAYAADIRAFLESIEPPAFPWEVDTALAAEGEALFNTNCASCHGTYGDDPGYPNRVIALDRIGTDPMYAQTMTDGSLDRFYDWVDRSSHGGTVRAAPAEGYIAPPLDGIWAAAPFLHNGSVPSLEALLNPRLRPRYWMHADPPDYDPEAMGWRFEELDAGKDAAPDRATQARIHDTTRPGYANTGHGYGEALSADARRAILEYLKTL</sequence>
<feature type="domain" description="Cytochrome c" evidence="6">
    <location>
        <begin position="98"/>
        <end position="176"/>
    </location>
</feature>
<evidence type="ECO:0000256" key="2">
    <source>
        <dbReference type="ARBA" id="ARBA00022723"/>
    </source>
</evidence>
<comment type="caution">
    <text evidence="7">The sequence shown here is derived from an EMBL/GenBank/DDBJ whole genome shotgun (WGS) entry which is preliminary data.</text>
</comment>